<dbReference type="InterPro" id="IPR002104">
    <property type="entry name" value="Integrase_catalytic"/>
</dbReference>
<organism evidence="3 4">
    <name type="scientific">Lacticaseibacillus pantheris DSM 15945 = JCM 12539 = NBRC 106106</name>
    <dbReference type="NCBI Taxonomy" id="1423783"/>
    <lineage>
        <taxon>Bacteria</taxon>
        <taxon>Bacillati</taxon>
        <taxon>Bacillota</taxon>
        <taxon>Bacilli</taxon>
        <taxon>Lactobacillales</taxon>
        <taxon>Lactobacillaceae</taxon>
        <taxon>Lacticaseibacillus</taxon>
    </lineage>
</organism>
<dbReference type="Gene3D" id="1.10.443.10">
    <property type="entry name" value="Intergrase catalytic core"/>
    <property type="match status" value="1"/>
</dbReference>
<dbReference type="GO" id="GO:0015074">
    <property type="term" value="P:DNA integration"/>
    <property type="evidence" value="ECO:0007669"/>
    <property type="project" value="InterPro"/>
</dbReference>
<dbReference type="GO" id="GO:0006310">
    <property type="term" value="P:DNA recombination"/>
    <property type="evidence" value="ECO:0007669"/>
    <property type="project" value="UniProtKB-KW"/>
</dbReference>
<dbReference type="STRING" id="1423783.FC50_GL002003"/>
<dbReference type="RefSeq" id="WP_056957099.1">
    <property type="nucleotide sequence ID" value="NZ_AZFJ01000059.1"/>
</dbReference>
<evidence type="ECO:0000256" key="1">
    <source>
        <dbReference type="ARBA" id="ARBA00023172"/>
    </source>
</evidence>
<dbReference type="GO" id="GO:0003677">
    <property type="term" value="F:DNA binding"/>
    <property type="evidence" value="ECO:0007669"/>
    <property type="project" value="InterPro"/>
</dbReference>
<accession>A0A0R1TTQ8</accession>
<dbReference type="PATRIC" id="fig|1423783.4.peg.2053"/>
<evidence type="ECO:0000259" key="2">
    <source>
        <dbReference type="PROSITE" id="PS51898"/>
    </source>
</evidence>
<dbReference type="SUPFAM" id="SSF56349">
    <property type="entry name" value="DNA breaking-rejoining enzymes"/>
    <property type="match status" value="1"/>
</dbReference>
<reference evidence="3 4" key="1">
    <citation type="journal article" date="2015" name="Genome Announc.">
        <title>Expanding the biotechnology potential of lactobacilli through comparative genomics of 213 strains and associated genera.</title>
        <authorList>
            <person name="Sun Z."/>
            <person name="Harris H.M."/>
            <person name="McCann A."/>
            <person name="Guo C."/>
            <person name="Argimon S."/>
            <person name="Zhang W."/>
            <person name="Yang X."/>
            <person name="Jeffery I.B."/>
            <person name="Cooney J.C."/>
            <person name="Kagawa T.F."/>
            <person name="Liu W."/>
            <person name="Song Y."/>
            <person name="Salvetti E."/>
            <person name="Wrobel A."/>
            <person name="Rasinkangas P."/>
            <person name="Parkhill J."/>
            <person name="Rea M.C."/>
            <person name="O'Sullivan O."/>
            <person name="Ritari J."/>
            <person name="Douillard F.P."/>
            <person name="Paul Ross R."/>
            <person name="Yang R."/>
            <person name="Briner A.E."/>
            <person name="Felis G.E."/>
            <person name="de Vos W.M."/>
            <person name="Barrangou R."/>
            <person name="Klaenhammer T.R."/>
            <person name="Caufield P.W."/>
            <person name="Cui Y."/>
            <person name="Zhang H."/>
            <person name="O'Toole P.W."/>
        </authorList>
    </citation>
    <scope>NUCLEOTIDE SEQUENCE [LARGE SCALE GENOMIC DNA]</scope>
    <source>
        <strain evidence="3 4">DSM 15945</strain>
    </source>
</reference>
<dbReference type="InterPro" id="IPR011010">
    <property type="entry name" value="DNA_brk_join_enz"/>
</dbReference>
<comment type="caution">
    <text evidence="3">The sequence shown here is derived from an EMBL/GenBank/DDBJ whole genome shotgun (WGS) entry which is preliminary data.</text>
</comment>
<feature type="domain" description="Tyr recombinase" evidence="2">
    <location>
        <begin position="1"/>
        <end position="160"/>
    </location>
</feature>
<name>A0A0R1TTQ8_9LACO</name>
<evidence type="ECO:0000313" key="4">
    <source>
        <dbReference type="Proteomes" id="UP000051922"/>
    </source>
</evidence>
<dbReference type="AlphaFoldDB" id="A0A0R1TTQ8"/>
<dbReference type="PROSITE" id="PS51898">
    <property type="entry name" value="TYR_RECOMBINASE"/>
    <property type="match status" value="1"/>
</dbReference>
<dbReference type="Proteomes" id="UP000051922">
    <property type="component" value="Unassembled WGS sequence"/>
</dbReference>
<dbReference type="Pfam" id="PF00589">
    <property type="entry name" value="Phage_integrase"/>
    <property type="match status" value="1"/>
</dbReference>
<sequence>MEESVVDDWVIDFKWTDVDLEAKTVNVNKTMDYHNRDWFETPALKTAASRRTVALDDDTVACLGVWQAVQAAMVNSEWVFSRDGIPCFEQQFIDIVGAYSTLAKVQRITVHGLRQSHVSLLISLGENPLQSKERLGHEDIETTLGTYGHLYPNSNFEVAKKLNGIFSKEVPDEPT</sequence>
<keyword evidence="1" id="KW-0233">DNA recombination</keyword>
<protein>
    <submittedName>
        <fullName evidence="3">Integrase</fullName>
    </submittedName>
</protein>
<keyword evidence="4" id="KW-1185">Reference proteome</keyword>
<dbReference type="InterPro" id="IPR013762">
    <property type="entry name" value="Integrase-like_cat_sf"/>
</dbReference>
<dbReference type="OrthoDB" id="9803188at2"/>
<dbReference type="EMBL" id="AZFJ01000059">
    <property type="protein sequence ID" value="KRL84689.1"/>
    <property type="molecule type" value="Genomic_DNA"/>
</dbReference>
<proteinExistence type="predicted"/>
<evidence type="ECO:0000313" key="3">
    <source>
        <dbReference type="EMBL" id="KRL84689.1"/>
    </source>
</evidence>
<dbReference type="CDD" id="cd01189">
    <property type="entry name" value="INT_ICEBs1_C_like"/>
    <property type="match status" value="1"/>
</dbReference>
<gene>
    <name evidence="3" type="ORF">FC50_GL002003</name>
</gene>